<evidence type="ECO:0000313" key="1">
    <source>
        <dbReference type="EMBL" id="SFJ21046.1"/>
    </source>
</evidence>
<accession>A0A1I3PJ29</accession>
<sequence length="67" mass="7552">MKERVQPINHMKKINLLLFPLLCLFSCLNYVIAQEGRSGYFNNTKVGFIDVLSADYGGAFLMRGHSA</sequence>
<dbReference type="AlphaFoldDB" id="A0A1I3PJ29"/>
<reference evidence="1 2" key="1">
    <citation type="submission" date="2016-10" db="EMBL/GenBank/DDBJ databases">
        <authorList>
            <person name="de Groot N.N."/>
        </authorList>
    </citation>
    <scope>NUCLEOTIDE SEQUENCE [LARGE SCALE GENOMIC DNA]</scope>
    <source>
        <strain evidence="1 2">RK1</strain>
    </source>
</reference>
<evidence type="ECO:0000313" key="2">
    <source>
        <dbReference type="Proteomes" id="UP000198670"/>
    </source>
</evidence>
<proteinExistence type="predicted"/>
<dbReference type="EMBL" id="FOQO01000008">
    <property type="protein sequence ID" value="SFJ21046.1"/>
    <property type="molecule type" value="Genomic_DNA"/>
</dbReference>
<organism evidence="1 2">
    <name type="scientific">Parapedobacter indicus</name>
    <dbReference type="NCBI Taxonomy" id="1477437"/>
    <lineage>
        <taxon>Bacteria</taxon>
        <taxon>Pseudomonadati</taxon>
        <taxon>Bacteroidota</taxon>
        <taxon>Sphingobacteriia</taxon>
        <taxon>Sphingobacteriales</taxon>
        <taxon>Sphingobacteriaceae</taxon>
        <taxon>Parapedobacter</taxon>
    </lineage>
</organism>
<dbReference type="Proteomes" id="UP000198670">
    <property type="component" value="Unassembled WGS sequence"/>
</dbReference>
<dbReference type="STRING" id="1477437.SAMN05444682_10852"/>
<name>A0A1I3PJ29_9SPHI</name>
<keyword evidence="2" id="KW-1185">Reference proteome</keyword>
<protein>
    <submittedName>
        <fullName evidence="1">Uncharacterized protein</fullName>
    </submittedName>
</protein>
<gene>
    <name evidence="1" type="ORF">SAMN05444682_10852</name>
</gene>